<dbReference type="SUPFAM" id="SSF48403">
    <property type="entry name" value="Ankyrin repeat"/>
    <property type="match status" value="1"/>
</dbReference>
<dbReference type="Gene3D" id="3.40.50.10330">
    <property type="entry name" value="Probable inorganic polyphosphate/atp-NAD kinase, domain 1"/>
    <property type="match status" value="1"/>
</dbReference>
<accession>A0A9P0CJ22</accession>
<comment type="similarity">
    <text evidence="2 12">Belongs to the eukaryotic diacylglycerol kinase family.</text>
</comment>
<dbReference type="InterPro" id="IPR036770">
    <property type="entry name" value="Ankyrin_rpt-contain_sf"/>
</dbReference>
<keyword evidence="9" id="KW-0862">Zinc</keyword>
<feature type="region of interest" description="Disordered" evidence="13">
    <location>
        <begin position="43"/>
        <end position="100"/>
    </location>
</feature>
<dbReference type="PROSITE" id="PS50088">
    <property type="entry name" value="ANK_REPEAT"/>
    <property type="match status" value="1"/>
</dbReference>
<dbReference type="Proteomes" id="UP001153636">
    <property type="component" value="Chromosome 11"/>
</dbReference>
<keyword evidence="10 12" id="KW-0067">ATP-binding</keyword>
<dbReference type="GO" id="GO:0008270">
    <property type="term" value="F:zinc ion binding"/>
    <property type="evidence" value="ECO:0007669"/>
    <property type="project" value="UniProtKB-KW"/>
</dbReference>
<keyword evidence="7" id="KW-0863">Zinc-finger</keyword>
<feature type="compositionally biased region" description="Polar residues" evidence="13">
    <location>
        <begin position="896"/>
        <end position="910"/>
    </location>
</feature>
<feature type="compositionally biased region" description="Basic and acidic residues" evidence="13">
    <location>
        <begin position="43"/>
        <end position="53"/>
    </location>
</feature>
<evidence type="ECO:0000256" key="3">
    <source>
        <dbReference type="ARBA" id="ARBA00022679"/>
    </source>
</evidence>
<dbReference type="GO" id="GO:0007200">
    <property type="term" value="P:phospholipase C-activating G protein-coupled receptor signaling pathway"/>
    <property type="evidence" value="ECO:0007669"/>
    <property type="project" value="InterPro"/>
</dbReference>
<sequence>MHRIRTTFKRSRTPTAYEMKTQSSLEVPKQVRSASFDEIQLEAKRLQSSDKPDQNALLNIPQFPGQRSKSVDSGGSDESGGNYLEVPSRKFHRRRSSGSKSPVCVHCICLEEYNRTHSQSSSQDDKDKDDNPQPSFSMSESSSDCEEEIMSNCGIRVTLSPEIPPEPIQSPPPVPMTPTQSRRKSIHRQEAFFGEPSGDSLESISDGPSEAFSSDGAVSDKTPMTLVVKDIYLQVPDLKRDRAASVDSCFSKVSQVKTEELEHSGVSLEVPVGPNVALRSRSVDIVLPTDKQARYKALAMAAPCNSEYRKSTEVGERVLRGTPDWEETAINGDHLWVPTSVSGDFCYVGDTDCTSFQSKLSFSSKEIVAISCSWCKVAYHNKESCFNIKRIGEECTLGVHCNSIVPPSWIVKLPKKGSFKSSLRKSPKKRTSVKKNKHKDKEHRFFAIKPIPSTNVSPVLVFINPKSGGNQGLKLLQKFQWLLNPRQVFDLTQGGPRMGLEMFKKVPNLRVLACGGDGTVGWVLSVIDQIGISPAPAVGVLPLGTGNDLARALGWGGGYTDEPISKILSNINQSDIVNLDRWSLEVEKNTEAQPGEGGKEHLPLNVVNNYFSLGVDAHIALEFHEAREAHPEKFNSRLRNKMFYGQMGGKDLLKRKWKDLADFVTLECDGQNITQKLKDLRVHAIVFLNISSDPSTDDALIEVLGLTTYQLPLLQAGGHGTCIVQCRSAKIVTSKTIPMQVDGEACKLGPSVITLNHLNKAPMLAKRKHGRAIPIQTALDNLNLGVFKLTMSDYEQHHYDKDLLAQAAINIGRIEVNPVSDLEQVRVMINSMMEENKDKQMMPSDWCFIDSCTAERFFRIDKAQESLHFVFDICVESLYILECSEESVPVPEDETANPSPTSNYQTSYNIPQMRISKEDDLDSPSDHPPLSPKNLESTEDFPTPAENRPIDNQQLERVSSVASMKIRSYLNEKPNESLFKATKKGDLRTVKELHNQGYSLTTKDAAGQTILHHAARYGHKDIVKYLIRFAPSVINEKDSNLSQTALHKAVAYKWHSICCILVAGGASLDIKDHRGVTPKLLALQNSDHELAAYLESQEQFQVVSSDVGTAV</sequence>
<evidence type="ECO:0000313" key="16">
    <source>
        <dbReference type="Proteomes" id="UP001153636"/>
    </source>
</evidence>
<dbReference type="GO" id="GO:0010646">
    <property type="term" value="P:regulation of cell communication"/>
    <property type="evidence" value="ECO:0007669"/>
    <property type="project" value="UniProtKB-ARBA"/>
</dbReference>
<keyword evidence="5" id="KW-0677">Repeat</keyword>
<evidence type="ECO:0000256" key="1">
    <source>
        <dbReference type="ARBA" id="ARBA00001383"/>
    </source>
</evidence>
<feature type="compositionally biased region" description="Basic residues" evidence="13">
    <location>
        <begin position="1"/>
        <end position="12"/>
    </location>
</feature>
<evidence type="ECO:0000256" key="11">
    <source>
        <dbReference type="PROSITE-ProRule" id="PRU00023"/>
    </source>
</evidence>
<evidence type="ECO:0000256" key="5">
    <source>
        <dbReference type="ARBA" id="ARBA00022737"/>
    </source>
</evidence>
<dbReference type="SMART" id="SM00248">
    <property type="entry name" value="ANK"/>
    <property type="match status" value="2"/>
</dbReference>
<evidence type="ECO:0000313" key="15">
    <source>
        <dbReference type="EMBL" id="CAH1100993.1"/>
    </source>
</evidence>
<feature type="region of interest" description="Disordered" evidence="13">
    <location>
        <begin position="1"/>
        <end position="29"/>
    </location>
</feature>
<dbReference type="AlphaFoldDB" id="A0A9P0CJ22"/>
<dbReference type="FunFam" id="3.40.50.10330:FF:000020">
    <property type="entry name" value="Diacylglycerol kinase"/>
    <property type="match status" value="1"/>
</dbReference>
<dbReference type="InterPro" id="IPR037607">
    <property type="entry name" value="DGK"/>
</dbReference>
<dbReference type="InterPro" id="IPR016064">
    <property type="entry name" value="NAD/diacylglycerol_kinase_sf"/>
</dbReference>
<dbReference type="PROSITE" id="PS50146">
    <property type="entry name" value="DAGK"/>
    <property type="match status" value="1"/>
</dbReference>
<dbReference type="Pfam" id="PF23578">
    <property type="entry name" value="DGKI"/>
    <property type="match status" value="1"/>
</dbReference>
<evidence type="ECO:0000256" key="8">
    <source>
        <dbReference type="ARBA" id="ARBA00022777"/>
    </source>
</evidence>
<keyword evidence="16" id="KW-1185">Reference proteome</keyword>
<dbReference type="OrthoDB" id="242257at2759"/>
<evidence type="ECO:0000256" key="10">
    <source>
        <dbReference type="ARBA" id="ARBA00022840"/>
    </source>
</evidence>
<dbReference type="Pfam" id="PF12796">
    <property type="entry name" value="Ank_2"/>
    <property type="match status" value="1"/>
</dbReference>
<protein>
    <recommendedName>
        <fullName evidence="12">Diacylglycerol kinase</fullName>
        <shortName evidence="12">DAG kinase</shortName>
        <ecNumber evidence="12">2.7.1.107</ecNumber>
    </recommendedName>
</protein>
<feature type="region of interest" description="Disordered" evidence="13">
    <location>
        <begin position="890"/>
        <end position="957"/>
    </location>
</feature>
<dbReference type="PROSITE" id="PS50297">
    <property type="entry name" value="ANK_REP_REGION"/>
    <property type="match status" value="1"/>
</dbReference>
<reference evidence="15" key="1">
    <citation type="submission" date="2022-01" db="EMBL/GenBank/DDBJ databases">
        <authorList>
            <person name="King R."/>
        </authorList>
    </citation>
    <scope>NUCLEOTIDE SEQUENCE</scope>
</reference>
<dbReference type="PANTHER" id="PTHR11255:SF80">
    <property type="entry name" value="EYE-SPECIFIC DIACYLGLYCEROL KINASE"/>
    <property type="match status" value="1"/>
</dbReference>
<dbReference type="GO" id="GO:0005886">
    <property type="term" value="C:plasma membrane"/>
    <property type="evidence" value="ECO:0007669"/>
    <property type="project" value="TreeGrafter"/>
</dbReference>
<keyword evidence="6 12" id="KW-0547">Nucleotide-binding</keyword>
<feature type="compositionally biased region" description="Low complexity" evidence="13">
    <location>
        <begin position="71"/>
        <end position="81"/>
    </location>
</feature>
<dbReference type="Gene3D" id="1.25.40.20">
    <property type="entry name" value="Ankyrin repeat-containing domain"/>
    <property type="match status" value="1"/>
</dbReference>
<keyword evidence="4" id="KW-0479">Metal-binding</keyword>
<dbReference type="FunFam" id="1.25.40.20:FF:000204">
    <property type="entry name" value="Diacylglycerol kinase"/>
    <property type="match status" value="1"/>
</dbReference>
<evidence type="ECO:0000256" key="6">
    <source>
        <dbReference type="ARBA" id="ARBA00022741"/>
    </source>
</evidence>
<dbReference type="FunFam" id="2.60.200.40:FF:000012">
    <property type="entry name" value="Diacylglycerol kinase"/>
    <property type="match status" value="1"/>
</dbReference>
<keyword evidence="8 12" id="KW-0418">Kinase</keyword>
<dbReference type="InterPro" id="IPR001206">
    <property type="entry name" value="Diacylglycerol_kinase_cat_dom"/>
</dbReference>
<evidence type="ECO:0000256" key="12">
    <source>
        <dbReference type="RuleBase" id="RU361128"/>
    </source>
</evidence>
<organism evidence="15 16">
    <name type="scientific">Psylliodes chrysocephalus</name>
    <dbReference type="NCBI Taxonomy" id="3402493"/>
    <lineage>
        <taxon>Eukaryota</taxon>
        <taxon>Metazoa</taxon>
        <taxon>Ecdysozoa</taxon>
        <taxon>Arthropoda</taxon>
        <taxon>Hexapoda</taxon>
        <taxon>Insecta</taxon>
        <taxon>Pterygota</taxon>
        <taxon>Neoptera</taxon>
        <taxon>Endopterygota</taxon>
        <taxon>Coleoptera</taxon>
        <taxon>Polyphaga</taxon>
        <taxon>Cucujiformia</taxon>
        <taxon>Chrysomeloidea</taxon>
        <taxon>Chrysomelidae</taxon>
        <taxon>Galerucinae</taxon>
        <taxon>Alticini</taxon>
        <taxon>Psylliodes</taxon>
    </lineage>
</organism>
<name>A0A9P0CJ22_9CUCU</name>
<dbReference type="Gene3D" id="2.60.200.40">
    <property type="match status" value="1"/>
</dbReference>
<dbReference type="GO" id="GO:0004143">
    <property type="term" value="F:ATP-dependent diacylglycerol kinase activity"/>
    <property type="evidence" value="ECO:0007669"/>
    <property type="project" value="UniProtKB-EC"/>
</dbReference>
<dbReference type="CDD" id="cd20855">
    <property type="entry name" value="C1_DGK_typeIV_rpt2"/>
    <property type="match status" value="1"/>
</dbReference>
<feature type="region of interest" description="Disordered" evidence="13">
    <location>
        <begin position="193"/>
        <end position="218"/>
    </location>
</feature>
<dbReference type="EMBL" id="OV651823">
    <property type="protein sequence ID" value="CAH1100993.1"/>
    <property type="molecule type" value="Genomic_DNA"/>
</dbReference>
<dbReference type="GO" id="GO:0023051">
    <property type="term" value="P:regulation of signaling"/>
    <property type="evidence" value="ECO:0007669"/>
    <property type="project" value="UniProtKB-ARBA"/>
</dbReference>
<dbReference type="PANTHER" id="PTHR11255">
    <property type="entry name" value="DIACYLGLYCEROL KINASE"/>
    <property type="match status" value="1"/>
</dbReference>
<evidence type="ECO:0000256" key="13">
    <source>
        <dbReference type="SAM" id="MobiDB-lite"/>
    </source>
</evidence>
<proteinExistence type="inferred from homology"/>
<feature type="domain" description="DAGKc" evidence="14">
    <location>
        <begin position="454"/>
        <end position="588"/>
    </location>
</feature>
<evidence type="ECO:0000259" key="14">
    <source>
        <dbReference type="PROSITE" id="PS50146"/>
    </source>
</evidence>
<dbReference type="InterPro" id="IPR000756">
    <property type="entry name" value="Diacylglycerol_kin_accessory"/>
</dbReference>
<keyword evidence="11" id="KW-0040">ANK repeat</keyword>
<dbReference type="Pfam" id="PF00609">
    <property type="entry name" value="DAGK_acc"/>
    <property type="match status" value="1"/>
</dbReference>
<evidence type="ECO:0000256" key="9">
    <source>
        <dbReference type="ARBA" id="ARBA00022833"/>
    </source>
</evidence>
<dbReference type="GO" id="GO:0043052">
    <property type="term" value="P:thermotaxis"/>
    <property type="evidence" value="ECO:0007669"/>
    <property type="project" value="UniProtKB-ARBA"/>
</dbReference>
<dbReference type="InterPro" id="IPR056383">
    <property type="entry name" value="DGKI-like_dom"/>
</dbReference>
<dbReference type="Pfam" id="PF00781">
    <property type="entry name" value="DAGK_cat"/>
    <property type="match status" value="1"/>
</dbReference>
<comment type="catalytic activity">
    <reaction evidence="1 12">
        <text>a 1,2-diacyl-sn-glycerol + ATP = a 1,2-diacyl-sn-glycero-3-phosphate + ADP + H(+)</text>
        <dbReference type="Rhea" id="RHEA:10272"/>
        <dbReference type="ChEBI" id="CHEBI:15378"/>
        <dbReference type="ChEBI" id="CHEBI:17815"/>
        <dbReference type="ChEBI" id="CHEBI:30616"/>
        <dbReference type="ChEBI" id="CHEBI:58608"/>
        <dbReference type="ChEBI" id="CHEBI:456216"/>
        <dbReference type="EC" id="2.7.1.107"/>
    </reaction>
</comment>
<dbReference type="SMART" id="SM00045">
    <property type="entry name" value="DAGKa"/>
    <property type="match status" value="1"/>
</dbReference>
<keyword evidence="3 12" id="KW-0808">Transferase</keyword>
<evidence type="ECO:0000256" key="2">
    <source>
        <dbReference type="ARBA" id="ARBA00009280"/>
    </source>
</evidence>
<evidence type="ECO:0000256" key="4">
    <source>
        <dbReference type="ARBA" id="ARBA00022723"/>
    </source>
</evidence>
<feature type="region of interest" description="Disordered" evidence="13">
    <location>
        <begin position="115"/>
        <end position="147"/>
    </location>
</feature>
<gene>
    <name evidence="15" type="ORF">PSYICH_LOCUS2501</name>
</gene>
<dbReference type="GO" id="GO:0005524">
    <property type="term" value="F:ATP binding"/>
    <property type="evidence" value="ECO:0007669"/>
    <property type="project" value="UniProtKB-KW"/>
</dbReference>
<dbReference type="InterPro" id="IPR002110">
    <property type="entry name" value="Ankyrin_rpt"/>
</dbReference>
<dbReference type="EC" id="2.7.1.107" evidence="12"/>
<dbReference type="InterPro" id="IPR017438">
    <property type="entry name" value="ATP-NAD_kinase_N"/>
</dbReference>
<evidence type="ECO:0000256" key="7">
    <source>
        <dbReference type="ARBA" id="ARBA00022771"/>
    </source>
</evidence>
<dbReference type="SUPFAM" id="SSF111331">
    <property type="entry name" value="NAD kinase/diacylglycerol kinase-like"/>
    <property type="match status" value="1"/>
</dbReference>
<dbReference type="SMART" id="SM00046">
    <property type="entry name" value="DAGKc"/>
    <property type="match status" value="1"/>
</dbReference>
<feature type="repeat" description="ANK" evidence="11">
    <location>
        <begin position="1006"/>
        <end position="1038"/>
    </location>
</feature>